<accession>A0A2K3KSU9</accession>
<evidence type="ECO:0000313" key="2">
    <source>
        <dbReference type="Proteomes" id="UP000236291"/>
    </source>
</evidence>
<reference evidence="1 2" key="2">
    <citation type="journal article" date="2017" name="Front. Plant Sci.">
        <title>Gene Classification and Mining of Molecular Markers Useful in Red Clover (Trifolium pratense) Breeding.</title>
        <authorList>
            <person name="Istvanek J."/>
            <person name="Dluhosova J."/>
            <person name="Dluhos P."/>
            <person name="Patkova L."/>
            <person name="Nedelnik J."/>
            <person name="Repkova J."/>
        </authorList>
    </citation>
    <scope>NUCLEOTIDE SEQUENCE [LARGE SCALE GENOMIC DNA]</scope>
    <source>
        <strain evidence="2">cv. Tatra</strain>
        <tissue evidence="1">Young leaves</tissue>
    </source>
</reference>
<name>A0A2K3KSU9_TRIPR</name>
<reference evidence="1 2" key="1">
    <citation type="journal article" date="2014" name="Am. J. Bot.">
        <title>Genome assembly and annotation for red clover (Trifolium pratense; Fabaceae).</title>
        <authorList>
            <person name="Istvanek J."/>
            <person name="Jaros M."/>
            <person name="Krenek A."/>
            <person name="Repkova J."/>
        </authorList>
    </citation>
    <scope>NUCLEOTIDE SEQUENCE [LARGE SCALE GENOMIC DNA]</scope>
    <source>
        <strain evidence="2">cv. Tatra</strain>
        <tissue evidence="1">Young leaves</tissue>
    </source>
</reference>
<dbReference type="EMBL" id="ASHM01108457">
    <property type="protein sequence ID" value="PNX69345.1"/>
    <property type="molecule type" value="Genomic_DNA"/>
</dbReference>
<sequence length="22" mass="2515">GKQATICRNNRKQKLVALNMLD</sequence>
<protein>
    <submittedName>
        <fullName evidence="1">Uncharacterized protein</fullName>
    </submittedName>
</protein>
<feature type="non-terminal residue" evidence="1">
    <location>
        <position position="1"/>
    </location>
</feature>
<evidence type="ECO:0000313" key="1">
    <source>
        <dbReference type="EMBL" id="PNX69345.1"/>
    </source>
</evidence>
<proteinExistence type="predicted"/>
<dbReference type="Proteomes" id="UP000236291">
    <property type="component" value="Unassembled WGS sequence"/>
</dbReference>
<comment type="caution">
    <text evidence="1">The sequence shown here is derived from an EMBL/GenBank/DDBJ whole genome shotgun (WGS) entry which is preliminary data.</text>
</comment>
<organism evidence="1 2">
    <name type="scientific">Trifolium pratense</name>
    <name type="common">Red clover</name>
    <dbReference type="NCBI Taxonomy" id="57577"/>
    <lineage>
        <taxon>Eukaryota</taxon>
        <taxon>Viridiplantae</taxon>
        <taxon>Streptophyta</taxon>
        <taxon>Embryophyta</taxon>
        <taxon>Tracheophyta</taxon>
        <taxon>Spermatophyta</taxon>
        <taxon>Magnoliopsida</taxon>
        <taxon>eudicotyledons</taxon>
        <taxon>Gunneridae</taxon>
        <taxon>Pentapetalae</taxon>
        <taxon>rosids</taxon>
        <taxon>fabids</taxon>
        <taxon>Fabales</taxon>
        <taxon>Fabaceae</taxon>
        <taxon>Papilionoideae</taxon>
        <taxon>50 kb inversion clade</taxon>
        <taxon>NPAAA clade</taxon>
        <taxon>Hologalegina</taxon>
        <taxon>IRL clade</taxon>
        <taxon>Trifolieae</taxon>
        <taxon>Trifolium</taxon>
    </lineage>
</organism>
<dbReference type="AlphaFoldDB" id="A0A2K3KSU9"/>
<gene>
    <name evidence="1" type="ORF">L195_g056670</name>
</gene>